<feature type="transmembrane region" description="Helical" evidence="1">
    <location>
        <begin position="209"/>
        <end position="232"/>
    </location>
</feature>
<feature type="transmembrane region" description="Helical" evidence="1">
    <location>
        <begin position="265"/>
        <end position="286"/>
    </location>
</feature>
<feature type="transmembrane region" description="Helical" evidence="1">
    <location>
        <begin position="177"/>
        <end position="203"/>
    </location>
</feature>
<comment type="caution">
    <text evidence="2">The sequence shown here is derived from an EMBL/GenBank/DDBJ whole genome shotgun (WGS) entry which is preliminary data.</text>
</comment>
<feature type="transmembrane region" description="Helical" evidence="1">
    <location>
        <begin position="441"/>
        <end position="464"/>
    </location>
</feature>
<dbReference type="AlphaFoldDB" id="A0A2W7ISW3"/>
<reference evidence="2 3" key="1">
    <citation type="submission" date="2018-06" db="EMBL/GenBank/DDBJ databases">
        <title>Genomic Encyclopedia of Archaeal and Bacterial Type Strains, Phase II (KMG-II): from individual species to whole genera.</title>
        <authorList>
            <person name="Goeker M."/>
        </authorList>
    </citation>
    <scope>NUCLEOTIDE SEQUENCE [LARGE SCALE GENOMIC DNA]</scope>
    <source>
        <strain evidence="2 3">DSM 15361</strain>
    </source>
</reference>
<keyword evidence="1" id="KW-1133">Transmembrane helix</keyword>
<proteinExistence type="predicted"/>
<gene>
    <name evidence="2" type="ORF">LX95_00871</name>
</gene>
<feature type="transmembrane region" description="Helical" evidence="1">
    <location>
        <begin position="239"/>
        <end position="259"/>
    </location>
</feature>
<name>A0A2W7ISW3_9FLAO</name>
<keyword evidence="1" id="KW-0472">Membrane</keyword>
<dbReference type="Proteomes" id="UP000249542">
    <property type="component" value="Unassembled WGS sequence"/>
</dbReference>
<dbReference type="InterPro" id="IPR031617">
    <property type="entry name" value="PelG"/>
</dbReference>
<evidence type="ECO:0000256" key="1">
    <source>
        <dbReference type="SAM" id="Phobius"/>
    </source>
</evidence>
<feature type="transmembrane region" description="Helical" evidence="1">
    <location>
        <begin position="136"/>
        <end position="156"/>
    </location>
</feature>
<dbReference type="RefSeq" id="WP_111540210.1">
    <property type="nucleotide sequence ID" value="NZ_QKYV01000002.1"/>
</dbReference>
<evidence type="ECO:0000313" key="2">
    <source>
        <dbReference type="EMBL" id="PZW42557.1"/>
    </source>
</evidence>
<keyword evidence="1" id="KW-0812">Transmembrane</keyword>
<feature type="transmembrane region" description="Helical" evidence="1">
    <location>
        <begin position="476"/>
        <end position="493"/>
    </location>
</feature>
<organism evidence="2 3">
    <name type="scientific">Mesonia algae</name>
    <dbReference type="NCBI Taxonomy" id="213248"/>
    <lineage>
        <taxon>Bacteria</taxon>
        <taxon>Pseudomonadati</taxon>
        <taxon>Bacteroidota</taxon>
        <taxon>Flavobacteriia</taxon>
        <taxon>Flavobacteriales</taxon>
        <taxon>Flavobacteriaceae</taxon>
        <taxon>Mesonia</taxon>
    </lineage>
</organism>
<dbReference type="Pfam" id="PF16933">
    <property type="entry name" value="PelG"/>
    <property type="match status" value="1"/>
</dbReference>
<feature type="transmembrane region" description="Helical" evidence="1">
    <location>
        <begin position="499"/>
        <end position="518"/>
    </location>
</feature>
<dbReference type="EMBL" id="QKYV01000002">
    <property type="protein sequence ID" value="PZW42557.1"/>
    <property type="molecule type" value="Genomic_DNA"/>
</dbReference>
<evidence type="ECO:0000313" key="3">
    <source>
        <dbReference type="Proteomes" id="UP000249542"/>
    </source>
</evidence>
<feature type="transmembrane region" description="Helical" evidence="1">
    <location>
        <begin position="352"/>
        <end position="375"/>
    </location>
</feature>
<sequence length="536" mass="62285">MSNPSLNLEDLIQQIKDLNGKPVNKFAVAATIESLGIRDIDVKEDYGYSSILALAIYIFELLDSPAYANLKNSKQKELEQKDEEIIRVSSYITVRNKLFIKDYSTGLIHLFPVFFQIFTIIVFGFSLWTYDGFNGLQSTAVVLGVILGLITTGGFVQVIGKQVSFYWYNSDFHMTKYAVLGIIKMGLKSILFLFIIALVFNFFIHLYPFLFLLIVFVYAFFIGALLLFIAPLYTIKQRWMISVSILSGSATSLLLYFFTLLHVYFIHWIGILVSITIAIVYLNYFFKKTIENKEAYTNEKPKIMLAIYRNFDYFFYGILLYLFVFLDRIIAWSSTLNTNLPYIIYYEKDYEIGMDLAILVFFLLAGVLEYSIVSFNRFMEYYQRKLKYQEIEKFNSKLYKLYKNQLKTFFISSIIIAAFLYLIITQPWGYKAGFDEQLSTLSLKVCVIGGFGYLFLTLGMLNVLYLYTLNQHQKPLISLIVAFVINLVIGALLSRILSYEYSVIGMMVGSFVFMVLTFRTTKKFFKNLDYYYYAAY</sequence>
<protein>
    <submittedName>
        <fullName evidence="2">Putative membrane protein</fullName>
    </submittedName>
</protein>
<feature type="transmembrane region" description="Helical" evidence="1">
    <location>
        <begin position="409"/>
        <end position="429"/>
    </location>
</feature>
<feature type="transmembrane region" description="Helical" evidence="1">
    <location>
        <begin position="107"/>
        <end position="130"/>
    </location>
</feature>
<keyword evidence="3" id="KW-1185">Reference proteome</keyword>
<feature type="transmembrane region" description="Helical" evidence="1">
    <location>
        <begin position="313"/>
        <end position="332"/>
    </location>
</feature>
<accession>A0A2W7ISW3</accession>